<name>A0ABP0XLY8_9BRYO</name>
<feature type="region of interest" description="Disordered" evidence="1">
    <location>
        <begin position="1"/>
        <end position="27"/>
    </location>
</feature>
<evidence type="ECO:0000256" key="1">
    <source>
        <dbReference type="SAM" id="MobiDB-lite"/>
    </source>
</evidence>
<organism evidence="2 3">
    <name type="scientific">Sphagnum jensenii</name>
    <dbReference type="NCBI Taxonomy" id="128206"/>
    <lineage>
        <taxon>Eukaryota</taxon>
        <taxon>Viridiplantae</taxon>
        <taxon>Streptophyta</taxon>
        <taxon>Embryophyta</taxon>
        <taxon>Bryophyta</taxon>
        <taxon>Sphagnophytina</taxon>
        <taxon>Sphagnopsida</taxon>
        <taxon>Sphagnales</taxon>
        <taxon>Sphagnaceae</taxon>
        <taxon>Sphagnum</taxon>
    </lineage>
</organism>
<keyword evidence="3" id="KW-1185">Reference proteome</keyword>
<dbReference type="SUPFAM" id="SSF56219">
    <property type="entry name" value="DNase I-like"/>
    <property type="match status" value="1"/>
</dbReference>
<dbReference type="Proteomes" id="UP001497444">
    <property type="component" value="Chromosome 9"/>
</dbReference>
<dbReference type="EMBL" id="OZ020104">
    <property type="protein sequence ID" value="CAK9278620.1"/>
    <property type="molecule type" value="Genomic_DNA"/>
</dbReference>
<evidence type="ECO:0000313" key="2">
    <source>
        <dbReference type="EMBL" id="CAK9278620.1"/>
    </source>
</evidence>
<protein>
    <recommendedName>
        <fullName evidence="4">Endonuclease/exonuclease/phosphatase domain-containing protein</fullName>
    </recommendedName>
</protein>
<accession>A0ABP0XLY8</accession>
<dbReference type="InterPro" id="IPR036691">
    <property type="entry name" value="Endo/exonu/phosph_ase_sf"/>
</dbReference>
<proteinExistence type="predicted"/>
<evidence type="ECO:0000313" key="3">
    <source>
        <dbReference type="Proteomes" id="UP001497444"/>
    </source>
</evidence>
<feature type="compositionally biased region" description="Basic and acidic residues" evidence="1">
    <location>
        <begin position="1"/>
        <end position="15"/>
    </location>
</feature>
<evidence type="ECO:0008006" key="4">
    <source>
        <dbReference type="Google" id="ProtNLM"/>
    </source>
</evidence>
<reference evidence="2" key="1">
    <citation type="submission" date="2024-02" db="EMBL/GenBank/DDBJ databases">
        <authorList>
            <consortium name="ELIXIR-Norway"/>
            <consortium name="Elixir Norway"/>
        </authorList>
    </citation>
    <scope>NUCLEOTIDE SEQUENCE</scope>
</reference>
<dbReference type="Gene3D" id="3.60.10.10">
    <property type="entry name" value="Endonuclease/exonuclease/phosphatase"/>
    <property type="match status" value="1"/>
</dbReference>
<gene>
    <name evidence="2" type="ORF">CSSPJE1EN1_LOCUS24098</name>
</gene>
<sequence length="154" mass="16948">MRKGEVDSSRQELRNRSASIQASPQAARKKRFTGLDMTILMNPEGEAFWNEGIPMGRSQRTRAGTAILLDKTVAPFIVDHGTLDAGRAQFITLQPPGEGALTIINVYAPNLSTDRAQLWQKVSQVNLIADHFILGGDLNIRSPRKPVTPQARDS</sequence>